<dbReference type="Proteomes" id="UP001234297">
    <property type="component" value="Chromosome 10"/>
</dbReference>
<keyword evidence="2" id="KW-1185">Reference proteome</keyword>
<proteinExistence type="predicted"/>
<evidence type="ECO:0000313" key="2">
    <source>
        <dbReference type="Proteomes" id="UP001234297"/>
    </source>
</evidence>
<name>A0ACC2KP96_PERAE</name>
<reference evidence="1 2" key="1">
    <citation type="journal article" date="2022" name="Hortic Res">
        <title>A haplotype resolved chromosomal level avocado genome allows analysis of novel avocado genes.</title>
        <authorList>
            <person name="Nath O."/>
            <person name="Fletcher S.J."/>
            <person name="Hayward A."/>
            <person name="Shaw L.M."/>
            <person name="Masouleh A.K."/>
            <person name="Furtado A."/>
            <person name="Henry R.J."/>
            <person name="Mitter N."/>
        </authorList>
    </citation>
    <scope>NUCLEOTIDE SEQUENCE [LARGE SCALE GENOMIC DNA]</scope>
    <source>
        <strain evidence="2">cv. Hass</strain>
    </source>
</reference>
<organism evidence="1 2">
    <name type="scientific">Persea americana</name>
    <name type="common">Avocado</name>
    <dbReference type="NCBI Taxonomy" id="3435"/>
    <lineage>
        <taxon>Eukaryota</taxon>
        <taxon>Viridiplantae</taxon>
        <taxon>Streptophyta</taxon>
        <taxon>Embryophyta</taxon>
        <taxon>Tracheophyta</taxon>
        <taxon>Spermatophyta</taxon>
        <taxon>Magnoliopsida</taxon>
        <taxon>Magnoliidae</taxon>
        <taxon>Laurales</taxon>
        <taxon>Lauraceae</taxon>
        <taxon>Persea</taxon>
    </lineage>
</organism>
<evidence type="ECO:0000313" key="1">
    <source>
        <dbReference type="EMBL" id="KAJ8622622.1"/>
    </source>
</evidence>
<gene>
    <name evidence="1" type="ORF">MRB53_031151</name>
</gene>
<dbReference type="EMBL" id="CM056818">
    <property type="protein sequence ID" value="KAJ8622622.1"/>
    <property type="molecule type" value="Genomic_DNA"/>
</dbReference>
<protein>
    <submittedName>
        <fullName evidence="1">Uncharacterized protein</fullName>
    </submittedName>
</protein>
<sequence length="96" mass="10569">MDPSVRFDCRGLKIDHGALGEIPWHDPIAVELRLSFHVCKYKASLLSLMSFGSSIVPSTKQDLFFARSAIVMARSHVLKLSPVRSGETRTAVGLSQ</sequence>
<accession>A0ACC2KP96</accession>
<comment type="caution">
    <text evidence="1">The sequence shown here is derived from an EMBL/GenBank/DDBJ whole genome shotgun (WGS) entry which is preliminary data.</text>
</comment>